<organism evidence="1">
    <name type="scientific">Siphoviridae sp. ctAUQ2</name>
    <dbReference type="NCBI Taxonomy" id="2826182"/>
    <lineage>
        <taxon>Viruses</taxon>
        <taxon>Duplodnaviria</taxon>
        <taxon>Heunggongvirae</taxon>
        <taxon>Uroviricota</taxon>
        <taxon>Caudoviricetes</taxon>
    </lineage>
</organism>
<reference evidence="1" key="1">
    <citation type="journal article" date="2021" name="Proc. Natl. Acad. Sci. U.S.A.">
        <title>A Catalog of Tens of Thousands of Viruses from Human Metagenomes Reveals Hidden Associations with Chronic Diseases.</title>
        <authorList>
            <person name="Tisza M.J."/>
            <person name="Buck C.B."/>
        </authorList>
    </citation>
    <scope>NUCLEOTIDE SEQUENCE</scope>
    <source>
        <strain evidence="1">CtAUQ2</strain>
    </source>
</reference>
<protein>
    <submittedName>
        <fullName evidence="1">Uncharacterized protein</fullName>
    </submittedName>
</protein>
<sequence>MRSYRINTDRLVNQLVPHYLGGRRAILFLQSCLQPLNSLNEKWKTWADEKRLEAAMTSQIILLEYYLNHKFNKYLLDRSKRIVVSDGVVNGVPIFWESGDGHGSDLILYHAGETPSQNTVFRYKDEKQANSDASFFICCPNVNPAVITQDELTAMISYHVRKYCIAGKKFIVTYG</sequence>
<proteinExistence type="predicted"/>
<dbReference type="EMBL" id="BK015022">
    <property type="protein sequence ID" value="DAD87506.1"/>
    <property type="molecule type" value="Genomic_DNA"/>
</dbReference>
<name>A0A8S5MZR2_9CAUD</name>
<evidence type="ECO:0000313" key="1">
    <source>
        <dbReference type="EMBL" id="DAD87506.1"/>
    </source>
</evidence>
<accession>A0A8S5MZR2</accession>